<dbReference type="EMBL" id="JBHMCY010000078">
    <property type="protein sequence ID" value="MFB9466746.1"/>
    <property type="molecule type" value="Genomic_DNA"/>
</dbReference>
<feature type="compositionally biased region" description="Basic and acidic residues" evidence="1">
    <location>
        <begin position="91"/>
        <end position="100"/>
    </location>
</feature>
<feature type="region of interest" description="Disordered" evidence="1">
    <location>
        <begin position="80"/>
        <end position="119"/>
    </location>
</feature>
<dbReference type="InterPro" id="IPR004014">
    <property type="entry name" value="ATPase_P-typ_cation-transptr_N"/>
</dbReference>
<sequence length="119" mass="12230">MSGEPASADPLEPDGGRDEAVAATSGTSPRPPVPGLPAGEVFTALGTSRRGLPLAQARARLERYGSNELPRVGRPAVWRHAGAQYRRSTRRSSESPDAEHAGPLATAAGPGAGPRPFPG</sequence>
<feature type="domain" description="Cation-transporting P-type ATPase N-terminal" evidence="2">
    <location>
        <begin position="37"/>
        <end position="84"/>
    </location>
</feature>
<organism evidence="3 4">
    <name type="scientific">Streptomyces cinereospinus</name>
    <dbReference type="NCBI Taxonomy" id="285561"/>
    <lineage>
        <taxon>Bacteria</taxon>
        <taxon>Bacillati</taxon>
        <taxon>Actinomycetota</taxon>
        <taxon>Actinomycetes</taxon>
        <taxon>Kitasatosporales</taxon>
        <taxon>Streptomycetaceae</taxon>
        <taxon>Streptomyces</taxon>
    </lineage>
</organism>
<feature type="region of interest" description="Disordered" evidence="1">
    <location>
        <begin position="1"/>
        <end position="40"/>
    </location>
</feature>
<gene>
    <name evidence="3" type="ORF">ACFF45_29620</name>
</gene>
<dbReference type="InterPro" id="IPR023298">
    <property type="entry name" value="ATPase_P-typ_TM_dom_sf"/>
</dbReference>
<keyword evidence="4" id="KW-1185">Reference proteome</keyword>
<comment type="caution">
    <text evidence="3">The sequence shown here is derived from an EMBL/GenBank/DDBJ whole genome shotgun (WGS) entry which is preliminary data.</text>
</comment>
<evidence type="ECO:0000313" key="3">
    <source>
        <dbReference type="EMBL" id="MFB9466746.1"/>
    </source>
</evidence>
<dbReference type="Pfam" id="PF00690">
    <property type="entry name" value="Cation_ATPase_N"/>
    <property type="match status" value="1"/>
</dbReference>
<evidence type="ECO:0000259" key="2">
    <source>
        <dbReference type="Pfam" id="PF00690"/>
    </source>
</evidence>
<dbReference type="Proteomes" id="UP001589709">
    <property type="component" value="Unassembled WGS sequence"/>
</dbReference>
<evidence type="ECO:0000256" key="1">
    <source>
        <dbReference type="SAM" id="MobiDB-lite"/>
    </source>
</evidence>
<protein>
    <submittedName>
        <fullName evidence="3">Cation-transporting P-type ATPase</fullName>
    </submittedName>
</protein>
<accession>A0ABV5N920</accession>
<reference evidence="3 4" key="1">
    <citation type="submission" date="2024-09" db="EMBL/GenBank/DDBJ databases">
        <authorList>
            <person name="Sun Q."/>
            <person name="Mori K."/>
        </authorList>
    </citation>
    <scope>NUCLEOTIDE SEQUENCE [LARGE SCALE GENOMIC DNA]</scope>
    <source>
        <strain evidence="3 4">JCM 6917</strain>
    </source>
</reference>
<dbReference type="SUPFAM" id="SSF81665">
    <property type="entry name" value="Calcium ATPase, transmembrane domain M"/>
    <property type="match status" value="1"/>
</dbReference>
<dbReference type="RefSeq" id="WP_381349777.1">
    <property type="nucleotide sequence ID" value="NZ_JBHMCY010000078.1"/>
</dbReference>
<name>A0ABV5N920_9ACTN</name>
<proteinExistence type="predicted"/>
<evidence type="ECO:0000313" key="4">
    <source>
        <dbReference type="Proteomes" id="UP001589709"/>
    </source>
</evidence>